<gene>
    <name evidence="1" type="ORF">CC84DRAFT_1243109</name>
</gene>
<dbReference type="EMBL" id="KV441551">
    <property type="protein sequence ID" value="OAG07527.1"/>
    <property type="molecule type" value="Genomic_DNA"/>
</dbReference>
<dbReference type="RefSeq" id="XP_018037892.1">
    <property type="nucleotide sequence ID" value="XM_018184110.1"/>
</dbReference>
<reference evidence="1 2" key="1">
    <citation type="submission" date="2016-05" db="EMBL/GenBank/DDBJ databases">
        <title>Comparative analysis of secretome profiles of manganese(II)-oxidizing ascomycete fungi.</title>
        <authorList>
            <consortium name="DOE Joint Genome Institute"/>
            <person name="Zeiner C.A."/>
            <person name="Purvine S.O."/>
            <person name="Zink E.M."/>
            <person name="Wu S."/>
            <person name="Pasa-Tolic L."/>
            <person name="Chaput D.L."/>
            <person name="Haridas S."/>
            <person name="Grigoriev I.V."/>
            <person name="Santelli C.M."/>
            <person name="Hansel C.M."/>
        </authorList>
    </citation>
    <scope>NUCLEOTIDE SEQUENCE [LARGE SCALE GENOMIC DNA]</scope>
    <source>
        <strain evidence="1 2">AP3s5-JAC2a</strain>
    </source>
</reference>
<protein>
    <submittedName>
        <fullName evidence="1">Uncharacterized protein</fullName>
    </submittedName>
</protein>
<dbReference type="Proteomes" id="UP000077069">
    <property type="component" value="Unassembled WGS sequence"/>
</dbReference>
<organism evidence="1 2">
    <name type="scientific">Paraphaeosphaeria sporulosa</name>
    <dbReference type="NCBI Taxonomy" id="1460663"/>
    <lineage>
        <taxon>Eukaryota</taxon>
        <taxon>Fungi</taxon>
        <taxon>Dikarya</taxon>
        <taxon>Ascomycota</taxon>
        <taxon>Pezizomycotina</taxon>
        <taxon>Dothideomycetes</taxon>
        <taxon>Pleosporomycetidae</taxon>
        <taxon>Pleosporales</taxon>
        <taxon>Massarineae</taxon>
        <taxon>Didymosphaeriaceae</taxon>
        <taxon>Paraphaeosphaeria</taxon>
    </lineage>
</organism>
<dbReference type="OrthoDB" id="3778180at2759"/>
<accession>A0A177CL61</accession>
<proteinExistence type="predicted"/>
<evidence type="ECO:0000313" key="1">
    <source>
        <dbReference type="EMBL" id="OAG07527.1"/>
    </source>
</evidence>
<evidence type="ECO:0000313" key="2">
    <source>
        <dbReference type="Proteomes" id="UP000077069"/>
    </source>
</evidence>
<dbReference type="GeneID" id="28767596"/>
<keyword evidence="2" id="KW-1185">Reference proteome</keyword>
<feature type="non-terminal residue" evidence="1">
    <location>
        <position position="149"/>
    </location>
</feature>
<name>A0A177CL61_9PLEO</name>
<sequence length="149" mass="16860">MPWNVNVNVDSEDRKKLDFKISELEAQQNRYIYKPLPASFHAVAPGPVVMLTNPPRSSTLGAPVIVLVNDFPLFRFLRVKFQADNARLGLRGMPKYDIGQEHCLRLSENAQDGIEGKPVRLFEHGSPELREVSFVEVTQEVKTTTADRL</sequence>
<dbReference type="AlphaFoldDB" id="A0A177CL61"/>
<dbReference type="InParanoid" id="A0A177CL61"/>